<dbReference type="RefSeq" id="WP_280557916.1">
    <property type="nucleotide sequence ID" value="NZ_CP123488.1"/>
</dbReference>
<reference evidence="2" key="1">
    <citation type="submission" date="2023-04" db="EMBL/GenBank/DDBJ databases">
        <title>APH(3)-Id, a novel chromosomal aminoglycoside phosphotransferase, identified from an environmental isolate of Kluyvera intermedia DW18.</title>
        <authorList>
            <person name="Sha Y."/>
        </authorList>
    </citation>
    <scope>NUCLEOTIDE SEQUENCE</scope>
    <source>
        <strain evidence="2">DW18</strain>
    </source>
</reference>
<protein>
    <submittedName>
        <fullName evidence="2">MAE_28990/MAE_18760 family HEPN-like nuclease</fullName>
    </submittedName>
</protein>
<dbReference type="Proteomes" id="UP001177527">
    <property type="component" value="Chromosome"/>
</dbReference>
<accession>A0AA95G2T9</accession>
<dbReference type="EMBL" id="CP123488">
    <property type="protein sequence ID" value="WGL57251.1"/>
    <property type="molecule type" value="Genomic_DNA"/>
</dbReference>
<dbReference type="AlphaFoldDB" id="A0AA95G2T9"/>
<dbReference type="Pfam" id="PF18735">
    <property type="entry name" value="HEPN_RiboL-PSP"/>
    <property type="match status" value="1"/>
</dbReference>
<evidence type="ECO:0000259" key="1">
    <source>
        <dbReference type="Pfam" id="PF18735"/>
    </source>
</evidence>
<organism evidence="2 3">
    <name type="scientific">Kluyvera intermedia</name>
    <name type="common">Enterobacter intermedius</name>
    <dbReference type="NCBI Taxonomy" id="61648"/>
    <lineage>
        <taxon>Bacteria</taxon>
        <taxon>Pseudomonadati</taxon>
        <taxon>Pseudomonadota</taxon>
        <taxon>Gammaproteobacteria</taxon>
        <taxon>Enterobacterales</taxon>
        <taxon>Enterobacteriaceae</taxon>
        <taxon>Kluyvera</taxon>
    </lineage>
</organism>
<sequence length="253" mass="29089">MRISDFEDFKVLLEKTKNESLGFLDSIKSINDFMVSSGDRRKEDMFRIISVPMIYSSWEGFFTETMSVCLNTLKLSDREAFRYSAEIRALWLQREPFYSRYVDMIKNIYDTDSHRSIVHNSAQIKKKVTKGAFKLTSDVIQHIDVFNKSTLSDCDVSELVMTFSNVNEIVVKINFDALGLDYSSLDLSQLGEVVGLRNSLGHGEFKSSVNPRKFNSIIAYVENLINDLNQCAIKWLDKLEDEITKPEESEAIQ</sequence>
<evidence type="ECO:0000313" key="3">
    <source>
        <dbReference type="Proteomes" id="UP001177527"/>
    </source>
</evidence>
<gene>
    <name evidence="2" type="ORF">QBD33_05510</name>
</gene>
<feature type="domain" description="RiboL-PSP-HEPN" evidence="1">
    <location>
        <begin position="23"/>
        <end position="231"/>
    </location>
</feature>
<name>A0AA95G2T9_KLUIN</name>
<dbReference type="InterPro" id="IPR041519">
    <property type="entry name" value="HEPN_RiboL-PSP"/>
</dbReference>
<evidence type="ECO:0000313" key="2">
    <source>
        <dbReference type="EMBL" id="WGL57251.1"/>
    </source>
</evidence>
<proteinExistence type="predicted"/>